<gene>
    <name evidence="1" type="ORF">AB5J53_07230</name>
</gene>
<organism evidence="1">
    <name type="scientific">Streptomyces sp. R41</name>
    <dbReference type="NCBI Taxonomy" id="3238632"/>
    <lineage>
        <taxon>Bacteria</taxon>
        <taxon>Bacillati</taxon>
        <taxon>Actinomycetota</taxon>
        <taxon>Actinomycetes</taxon>
        <taxon>Kitasatosporales</taxon>
        <taxon>Streptomycetaceae</taxon>
        <taxon>Streptomyces</taxon>
    </lineage>
</organism>
<evidence type="ECO:0000313" key="1">
    <source>
        <dbReference type="EMBL" id="XDQ51448.1"/>
    </source>
</evidence>
<sequence>MPSLPERRADRGVRTLRVKVLRYVWETGWSGARPVRPWPDEVFTEVFQEANGRSVRDFWLRSTLGRTAVDFDIAPWTVLRGGFQETLKEDRAGTVRACRRQAERDGVALSGFHRLIAFLHEPPSDTGLCGGSLVLDQGARAPTDFRREVGRLIGFGPVLDARGLPGAPYCVMGSGTCRAAAATLFAHDPVFRASSRAVRVGAPGTVDLTALGDASWHGGEPVLATVPVTGGDIVVEYRTDSGLPPAVVVHSVGVRSPGVRFEGALAPESGAHTVVLGIRVAVLGTSPRSVTLELDPRGRR</sequence>
<proteinExistence type="predicted"/>
<accession>A0AB39R6M0</accession>
<dbReference type="RefSeq" id="WP_369244779.1">
    <property type="nucleotide sequence ID" value="NZ_CP163443.1"/>
</dbReference>
<dbReference type="AlphaFoldDB" id="A0AB39R6M0"/>
<name>A0AB39R6M0_9ACTN</name>
<protein>
    <submittedName>
        <fullName evidence="1">Uncharacterized protein</fullName>
    </submittedName>
</protein>
<reference evidence="1" key="1">
    <citation type="submission" date="2024-07" db="EMBL/GenBank/DDBJ databases">
        <authorList>
            <person name="Yu S.T."/>
        </authorList>
    </citation>
    <scope>NUCLEOTIDE SEQUENCE</scope>
    <source>
        <strain evidence="1">R41</strain>
    </source>
</reference>
<dbReference type="EMBL" id="CP163443">
    <property type="protein sequence ID" value="XDQ51448.1"/>
    <property type="molecule type" value="Genomic_DNA"/>
</dbReference>